<accession>A0A426YDY4</accession>
<organism evidence="2 3">
    <name type="scientific">Ensete ventricosum</name>
    <name type="common">Abyssinian banana</name>
    <name type="synonym">Musa ensete</name>
    <dbReference type="NCBI Taxonomy" id="4639"/>
    <lineage>
        <taxon>Eukaryota</taxon>
        <taxon>Viridiplantae</taxon>
        <taxon>Streptophyta</taxon>
        <taxon>Embryophyta</taxon>
        <taxon>Tracheophyta</taxon>
        <taxon>Spermatophyta</taxon>
        <taxon>Magnoliopsida</taxon>
        <taxon>Liliopsida</taxon>
        <taxon>Zingiberales</taxon>
        <taxon>Musaceae</taxon>
        <taxon>Ensete</taxon>
    </lineage>
</organism>
<dbReference type="EMBL" id="AMZH03013045">
    <property type="protein sequence ID" value="RRT49916.1"/>
    <property type="molecule type" value="Genomic_DNA"/>
</dbReference>
<evidence type="ECO:0000313" key="3">
    <source>
        <dbReference type="Proteomes" id="UP000287651"/>
    </source>
</evidence>
<feature type="compositionally biased region" description="Basic residues" evidence="1">
    <location>
        <begin position="41"/>
        <end position="55"/>
    </location>
</feature>
<gene>
    <name evidence="2" type="ORF">B296_00021760</name>
</gene>
<name>A0A426YDY4_ENSVE</name>
<dbReference type="Proteomes" id="UP000287651">
    <property type="component" value="Unassembled WGS sequence"/>
</dbReference>
<reference evidence="2 3" key="1">
    <citation type="journal article" date="2014" name="Agronomy (Basel)">
        <title>A Draft Genome Sequence for Ensete ventricosum, the Drought-Tolerant Tree Against Hunger.</title>
        <authorList>
            <person name="Harrison J."/>
            <person name="Moore K.A."/>
            <person name="Paszkiewicz K."/>
            <person name="Jones T."/>
            <person name="Grant M."/>
            <person name="Ambacheew D."/>
            <person name="Muzemil S."/>
            <person name="Studholme D.J."/>
        </authorList>
    </citation>
    <scope>NUCLEOTIDE SEQUENCE [LARGE SCALE GENOMIC DNA]</scope>
</reference>
<evidence type="ECO:0000313" key="2">
    <source>
        <dbReference type="EMBL" id="RRT49916.1"/>
    </source>
</evidence>
<feature type="region of interest" description="Disordered" evidence="1">
    <location>
        <begin position="1"/>
        <end position="70"/>
    </location>
</feature>
<evidence type="ECO:0000256" key="1">
    <source>
        <dbReference type="SAM" id="MobiDB-lite"/>
    </source>
</evidence>
<protein>
    <submittedName>
        <fullName evidence="2">Uncharacterized protein</fullName>
    </submittedName>
</protein>
<proteinExistence type="predicted"/>
<dbReference type="AlphaFoldDB" id="A0A426YDY4"/>
<comment type="caution">
    <text evidence="2">The sequence shown here is derived from an EMBL/GenBank/DDBJ whole genome shotgun (WGS) entry which is preliminary data.</text>
</comment>
<sequence>MASPHAGSATHGQAVASASPQGRLVPLPGLAAHRGGACGHGRLRPTSRGGSRPRAHPFAALHPQRRPTAGHLQGAVGRRGGHLLAGWLPASKGRCRLCKCSSDGDADGARGVRASF</sequence>